<comment type="caution">
    <text evidence="1">The sequence shown here is derived from an EMBL/GenBank/DDBJ whole genome shotgun (WGS) entry which is preliminary data.</text>
</comment>
<dbReference type="EMBL" id="JAXQNO010000024">
    <property type="protein sequence ID" value="KAK4763219.1"/>
    <property type="molecule type" value="Genomic_DNA"/>
</dbReference>
<name>A0AAN7QC16_TRANT</name>
<protein>
    <submittedName>
        <fullName evidence="1">Uncharacterized protein</fullName>
    </submittedName>
</protein>
<sequence>MGVALADVAGVTRAEASADFTAAACRASVGDRIGGSPEAIAIFELGSSCPED</sequence>
<evidence type="ECO:0000313" key="2">
    <source>
        <dbReference type="Proteomes" id="UP001346149"/>
    </source>
</evidence>
<dbReference type="Proteomes" id="UP001346149">
    <property type="component" value="Unassembled WGS sequence"/>
</dbReference>
<dbReference type="AlphaFoldDB" id="A0AAN7QC16"/>
<accession>A0AAN7QC16</accession>
<organism evidence="1 2">
    <name type="scientific">Trapa natans</name>
    <name type="common">Water chestnut</name>
    <dbReference type="NCBI Taxonomy" id="22666"/>
    <lineage>
        <taxon>Eukaryota</taxon>
        <taxon>Viridiplantae</taxon>
        <taxon>Streptophyta</taxon>
        <taxon>Embryophyta</taxon>
        <taxon>Tracheophyta</taxon>
        <taxon>Spermatophyta</taxon>
        <taxon>Magnoliopsida</taxon>
        <taxon>eudicotyledons</taxon>
        <taxon>Gunneridae</taxon>
        <taxon>Pentapetalae</taxon>
        <taxon>rosids</taxon>
        <taxon>malvids</taxon>
        <taxon>Myrtales</taxon>
        <taxon>Lythraceae</taxon>
        <taxon>Trapa</taxon>
    </lineage>
</organism>
<reference evidence="1 2" key="1">
    <citation type="journal article" date="2023" name="Hortic Res">
        <title>Pangenome of water caltrop reveals structural variations and asymmetric subgenome divergence after allopolyploidization.</title>
        <authorList>
            <person name="Zhang X."/>
            <person name="Chen Y."/>
            <person name="Wang L."/>
            <person name="Yuan Y."/>
            <person name="Fang M."/>
            <person name="Shi L."/>
            <person name="Lu R."/>
            <person name="Comes H.P."/>
            <person name="Ma Y."/>
            <person name="Chen Y."/>
            <person name="Huang G."/>
            <person name="Zhou Y."/>
            <person name="Zheng Z."/>
            <person name="Qiu Y."/>
        </authorList>
    </citation>
    <scope>NUCLEOTIDE SEQUENCE [LARGE SCALE GENOMIC DNA]</scope>
    <source>
        <strain evidence="1">F231</strain>
    </source>
</reference>
<proteinExistence type="predicted"/>
<gene>
    <name evidence="1" type="ORF">SAY86_008987</name>
</gene>
<keyword evidence="2" id="KW-1185">Reference proteome</keyword>
<evidence type="ECO:0000313" key="1">
    <source>
        <dbReference type="EMBL" id="KAK4763219.1"/>
    </source>
</evidence>